<dbReference type="SUPFAM" id="SSF51735">
    <property type="entry name" value="NAD(P)-binding Rossmann-fold domains"/>
    <property type="match status" value="1"/>
</dbReference>
<name>A0A9X1N2U8_9GAMM</name>
<accession>A0A9X1N2U8</accession>
<dbReference type="PANTHER" id="PTHR48079:SF6">
    <property type="entry name" value="NAD(P)-BINDING DOMAIN-CONTAINING PROTEIN-RELATED"/>
    <property type="match status" value="1"/>
</dbReference>
<keyword evidence="3" id="KW-1185">Reference proteome</keyword>
<evidence type="ECO:0000313" key="3">
    <source>
        <dbReference type="Proteomes" id="UP001138989"/>
    </source>
</evidence>
<reference evidence="2" key="1">
    <citation type="submission" date="2021-08" db="EMBL/GenBank/DDBJ databases">
        <title>Isolation and characterization of neutrophilic mixotrophic iron-oxidizing bacteria from deep-sea hydrothermal vents.</title>
        <authorList>
            <person name="He Y."/>
        </authorList>
    </citation>
    <scope>NUCLEOTIDE SEQUENCE</scope>
    <source>
        <strain evidence="2">IOP_13</strain>
    </source>
</reference>
<dbReference type="InterPro" id="IPR036291">
    <property type="entry name" value="NAD(P)-bd_dom_sf"/>
</dbReference>
<proteinExistence type="predicted"/>
<organism evidence="2 3">
    <name type="scientific">Stutzerimonas kunmingensis</name>
    <dbReference type="NCBI Taxonomy" id="1211807"/>
    <lineage>
        <taxon>Bacteria</taxon>
        <taxon>Pseudomonadati</taxon>
        <taxon>Pseudomonadota</taxon>
        <taxon>Gammaproteobacteria</taxon>
        <taxon>Pseudomonadales</taxon>
        <taxon>Pseudomonadaceae</taxon>
        <taxon>Stutzerimonas</taxon>
    </lineage>
</organism>
<dbReference type="RefSeq" id="WP_230697754.1">
    <property type="nucleotide sequence ID" value="NZ_JAINWF010000007.1"/>
</dbReference>
<dbReference type="AlphaFoldDB" id="A0A9X1N2U8"/>
<feature type="domain" description="NAD-dependent epimerase/dehydratase" evidence="1">
    <location>
        <begin position="3"/>
        <end position="221"/>
    </location>
</feature>
<evidence type="ECO:0000313" key="2">
    <source>
        <dbReference type="EMBL" id="MCD1608775.1"/>
    </source>
</evidence>
<dbReference type="EMBL" id="JAINWF010000007">
    <property type="protein sequence ID" value="MCD1608775.1"/>
    <property type="molecule type" value="Genomic_DNA"/>
</dbReference>
<dbReference type="GO" id="GO:0004029">
    <property type="term" value="F:aldehyde dehydrogenase (NAD+) activity"/>
    <property type="evidence" value="ECO:0007669"/>
    <property type="project" value="TreeGrafter"/>
</dbReference>
<gene>
    <name evidence="2" type="ORF">K7H17_12955</name>
</gene>
<sequence length="327" mass="35807">MKVCVTGGTGFIGGPLCTALLDQGHTVSLLSRKGKISQPGLKVVAGDLLVENELLEFVEDCDILYHCAGEVKNTDVMYDLHVRGTANLLSAVSKQIQRTGANFHWIQLSSAGAYGKPAATRHIDEGFSPSPAGDYEVTKTISDELVISFAKSEPRFNYTILRPSIVVGSSMPNQSFFQLSAIVQKRLFFYIGPKDALSTYVHVDDVVRALMLCAVEEKAKGQTFILSNDCLLTEVIESMADVYGVSKPGLRLPEGALRLMVKLASPFVRLPLTSERIDQLVRRTGYSSAKIQREIGFEFEQSLPRAMPELLSLFIKKTNSRAVANDG</sequence>
<dbReference type="InterPro" id="IPR051783">
    <property type="entry name" value="NAD(P)-dependent_oxidoreduct"/>
</dbReference>
<dbReference type="Gene3D" id="3.40.50.720">
    <property type="entry name" value="NAD(P)-binding Rossmann-like Domain"/>
    <property type="match status" value="1"/>
</dbReference>
<protein>
    <submittedName>
        <fullName evidence="2">NAD-dependent epimerase/dehydratase family protein</fullName>
    </submittedName>
</protein>
<comment type="caution">
    <text evidence="2">The sequence shown here is derived from an EMBL/GenBank/DDBJ whole genome shotgun (WGS) entry which is preliminary data.</text>
</comment>
<dbReference type="PANTHER" id="PTHR48079">
    <property type="entry name" value="PROTEIN YEEZ"/>
    <property type="match status" value="1"/>
</dbReference>
<dbReference type="Proteomes" id="UP001138989">
    <property type="component" value="Unassembled WGS sequence"/>
</dbReference>
<dbReference type="GO" id="GO:0005737">
    <property type="term" value="C:cytoplasm"/>
    <property type="evidence" value="ECO:0007669"/>
    <property type="project" value="TreeGrafter"/>
</dbReference>
<dbReference type="InterPro" id="IPR001509">
    <property type="entry name" value="Epimerase_deHydtase"/>
</dbReference>
<evidence type="ECO:0000259" key="1">
    <source>
        <dbReference type="Pfam" id="PF01370"/>
    </source>
</evidence>
<dbReference type="Pfam" id="PF01370">
    <property type="entry name" value="Epimerase"/>
    <property type="match status" value="1"/>
</dbReference>